<dbReference type="KEGG" id="ovi:T265_13604"/>
<feature type="non-terminal residue" evidence="1">
    <location>
        <position position="1"/>
    </location>
</feature>
<dbReference type="EMBL" id="KL596701">
    <property type="protein sequence ID" value="KER28347.1"/>
    <property type="molecule type" value="Genomic_DNA"/>
</dbReference>
<evidence type="ECO:0000313" key="2">
    <source>
        <dbReference type="Proteomes" id="UP000054324"/>
    </source>
</evidence>
<reference evidence="1 2" key="1">
    <citation type="submission" date="2013-11" db="EMBL/GenBank/DDBJ databases">
        <title>Opisthorchis viverrini - life in the bile duct.</title>
        <authorList>
            <person name="Young N.D."/>
            <person name="Nagarajan N."/>
            <person name="Lin S.J."/>
            <person name="Korhonen P.K."/>
            <person name="Jex A.R."/>
            <person name="Hall R.S."/>
            <person name="Safavi-Hemami H."/>
            <person name="Kaewkong W."/>
            <person name="Bertrand D."/>
            <person name="Gao S."/>
            <person name="Seet Q."/>
            <person name="Wongkham S."/>
            <person name="Teh B.T."/>
            <person name="Wongkham C."/>
            <person name="Intapan P.M."/>
            <person name="Maleewong W."/>
            <person name="Yang X."/>
            <person name="Hu M."/>
            <person name="Wang Z."/>
            <person name="Hofmann A."/>
            <person name="Sternberg P.W."/>
            <person name="Tan P."/>
            <person name="Wang J."/>
            <person name="Gasser R.B."/>
        </authorList>
    </citation>
    <scope>NUCLEOTIDE SEQUENCE [LARGE SCALE GENOMIC DNA]</scope>
</reference>
<dbReference type="CTD" id="20327771"/>
<evidence type="ECO:0000313" key="1">
    <source>
        <dbReference type="EMBL" id="KER28347.1"/>
    </source>
</evidence>
<dbReference type="RefSeq" id="XP_009167924.1">
    <property type="nucleotide sequence ID" value="XM_009169660.1"/>
</dbReference>
<dbReference type="Proteomes" id="UP000054324">
    <property type="component" value="Unassembled WGS sequence"/>
</dbReference>
<keyword evidence="2" id="KW-1185">Reference proteome</keyword>
<sequence length="108" mass="12867">QLIRKPTAKLGEQIISHLIDYQLVNWSYQHSSKLPTIFYFKISYFLQLIRKPTAKLGEQIISHLIDYQLVNWSYQHSSKLPTIFYFKISYFLVFFQNSRMSNLSSLVD</sequence>
<gene>
    <name evidence="1" type="ORF">T265_13604</name>
</gene>
<name>A0A074ZRA0_OPIVI</name>
<organism evidence="1 2">
    <name type="scientific">Opisthorchis viverrini</name>
    <name type="common">Southeast Asian liver fluke</name>
    <dbReference type="NCBI Taxonomy" id="6198"/>
    <lineage>
        <taxon>Eukaryota</taxon>
        <taxon>Metazoa</taxon>
        <taxon>Spiralia</taxon>
        <taxon>Lophotrochozoa</taxon>
        <taxon>Platyhelminthes</taxon>
        <taxon>Trematoda</taxon>
        <taxon>Digenea</taxon>
        <taxon>Opisthorchiida</taxon>
        <taxon>Opisthorchiata</taxon>
        <taxon>Opisthorchiidae</taxon>
        <taxon>Opisthorchis</taxon>
    </lineage>
</organism>
<proteinExistence type="predicted"/>
<dbReference type="AlphaFoldDB" id="A0A074ZRA0"/>
<accession>A0A074ZRA0</accession>
<dbReference type="GeneID" id="20327771"/>
<protein>
    <submittedName>
        <fullName evidence="1">Uncharacterized protein</fullName>
    </submittedName>
</protein>